<feature type="transmembrane region" description="Helical" evidence="6">
    <location>
        <begin position="310"/>
        <end position="329"/>
    </location>
</feature>
<dbReference type="Gene3D" id="2.30.29.30">
    <property type="entry name" value="Pleckstrin-homology domain (PH domain)/Phosphotyrosine-binding domain (PTB)"/>
    <property type="match status" value="1"/>
</dbReference>
<dbReference type="STRING" id="74557.A0A1V9ZZ66"/>
<dbReference type="Pfam" id="PF00169">
    <property type="entry name" value="PH"/>
    <property type="match status" value="1"/>
</dbReference>
<dbReference type="InterPro" id="IPR001849">
    <property type="entry name" value="PH_domain"/>
</dbReference>
<dbReference type="SMART" id="SM00233">
    <property type="entry name" value="PH"/>
    <property type="match status" value="1"/>
</dbReference>
<evidence type="ECO:0000259" key="8">
    <source>
        <dbReference type="PROSITE" id="PS50053"/>
    </source>
</evidence>
<feature type="compositionally biased region" description="Pro residues" evidence="5">
    <location>
        <begin position="1139"/>
        <end position="1151"/>
    </location>
</feature>
<dbReference type="PANTHER" id="PTHR47666:SF1">
    <property type="entry name" value="PROTEIN VASCULAR ASSOCIATED DEATH 1, CHLOROPLASTIC"/>
    <property type="match status" value="1"/>
</dbReference>
<dbReference type="Pfam" id="PF16016">
    <property type="entry name" value="VASt"/>
    <property type="match status" value="2"/>
</dbReference>
<evidence type="ECO:0000313" key="11">
    <source>
        <dbReference type="Proteomes" id="UP000243217"/>
    </source>
</evidence>
<dbReference type="SMART" id="SM00727">
    <property type="entry name" value="STI1"/>
    <property type="match status" value="2"/>
</dbReference>
<feature type="compositionally biased region" description="Low complexity" evidence="5">
    <location>
        <begin position="115"/>
        <end position="129"/>
    </location>
</feature>
<keyword evidence="4 6" id="KW-0472">Membrane</keyword>
<dbReference type="InterPro" id="IPR031968">
    <property type="entry name" value="VASt"/>
</dbReference>
<evidence type="ECO:0000256" key="1">
    <source>
        <dbReference type="ARBA" id="ARBA00004370"/>
    </source>
</evidence>
<evidence type="ECO:0000313" key="10">
    <source>
        <dbReference type="EMBL" id="OQS03259.1"/>
    </source>
</evidence>
<evidence type="ECO:0000256" key="6">
    <source>
        <dbReference type="SAM" id="Phobius"/>
    </source>
</evidence>
<evidence type="ECO:0000259" key="9">
    <source>
        <dbReference type="PROSITE" id="PS51778"/>
    </source>
</evidence>
<gene>
    <name evidence="10" type="ORF">THRCLA_04443</name>
</gene>
<dbReference type="SUPFAM" id="SSF54236">
    <property type="entry name" value="Ubiquitin-like"/>
    <property type="match status" value="1"/>
</dbReference>
<dbReference type="Pfam" id="PF00240">
    <property type="entry name" value="ubiquitin"/>
    <property type="match status" value="1"/>
</dbReference>
<evidence type="ECO:0000256" key="4">
    <source>
        <dbReference type="ARBA" id="ARBA00023136"/>
    </source>
</evidence>
<dbReference type="PROSITE" id="PS51778">
    <property type="entry name" value="VAST"/>
    <property type="match status" value="2"/>
</dbReference>
<feature type="compositionally biased region" description="Acidic residues" evidence="5">
    <location>
        <begin position="268"/>
        <end position="280"/>
    </location>
</feature>
<dbReference type="InterPro" id="IPR036339">
    <property type="entry name" value="PUB-like_dom_sf"/>
</dbReference>
<dbReference type="Pfam" id="PF23195">
    <property type="entry name" value="UBQLN1"/>
    <property type="match status" value="1"/>
</dbReference>
<feature type="region of interest" description="Disordered" evidence="5">
    <location>
        <begin position="607"/>
        <end position="626"/>
    </location>
</feature>
<organism evidence="10 11">
    <name type="scientific">Thraustotheca clavata</name>
    <dbReference type="NCBI Taxonomy" id="74557"/>
    <lineage>
        <taxon>Eukaryota</taxon>
        <taxon>Sar</taxon>
        <taxon>Stramenopiles</taxon>
        <taxon>Oomycota</taxon>
        <taxon>Saprolegniomycetes</taxon>
        <taxon>Saprolegniales</taxon>
        <taxon>Achlyaceae</taxon>
        <taxon>Thraustotheca</taxon>
    </lineage>
</organism>
<keyword evidence="2 6" id="KW-0812">Transmembrane</keyword>
<dbReference type="PROSITE" id="PS50003">
    <property type="entry name" value="PH_DOMAIN"/>
    <property type="match status" value="1"/>
</dbReference>
<feature type="domain" description="VASt" evidence="9">
    <location>
        <begin position="1838"/>
        <end position="2031"/>
    </location>
</feature>
<dbReference type="Gene3D" id="3.10.20.90">
    <property type="entry name" value="Phosphatidylinositol 3-kinase Catalytic Subunit, Chain A, domain 1"/>
    <property type="match status" value="1"/>
</dbReference>
<evidence type="ECO:0000256" key="3">
    <source>
        <dbReference type="ARBA" id="ARBA00022989"/>
    </source>
</evidence>
<dbReference type="SMART" id="SM00580">
    <property type="entry name" value="PUG"/>
    <property type="match status" value="1"/>
</dbReference>
<feature type="transmembrane region" description="Helical" evidence="6">
    <location>
        <begin position="335"/>
        <end position="356"/>
    </location>
</feature>
<dbReference type="Gene3D" id="1.20.58.2190">
    <property type="match status" value="1"/>
</dbReference>
<dbReference type="OrthoDB" id="67700at2759"/>
<keyword evidence="11" id="KW-1185">Reference proteome</keyword>
<dbReference type="SUPFAM" id="SSF143503">
    <property type="entry name" value="PUG domain-like"/>
    <property type="match status" value="1"/>
</dbReference>
<dbReference type="Proteomes" id="UP000243217">
    <property type="component" value="Unassembled WGS sequence"/>
</dbReference>
<feature type="compositionally biased region" description="Low complexity" evidence="5">
    <location>
        <begin position="1375"/>
        <end position="1401"/>
    </location>
</feature>
<evidence type="ECO:0000259" key="7">
    <source>
        <dbReference type="PROSITE" id="PS50003"/>
    </source>
</evidence>
<protein>
    <submittedName>
        <fullName evidence="10">Uncharacterized protein</fullName>
    </submittedName>
</protein>
<evidence type="ECO:0000256" key="2">
    <source>
        <dbReference type="ARBA" id="ARBA00022692"/>
    </source>
</evidence>
<dbReference type="Gene3D" id="2.60.40.150">
    <property type="entry name" value="C2 domain"/>
    <property type="match status" value="1"/>
</dbReference>
<feature type="compositionally biased region" description="Low complexity" evidence="5">
    <location>
        <begin position="243"/>
        <end position="264"/>
    </location>
</feature>
<comment type="caution">
    <text evidence="10">The sequence shown here is derived from an EMBL/GenBank/DDBJ whole genome shotgun (WGS) entry which is preliminary data.</text>
</comment>
<comment type="subcellular location">
    <subcellularLocation>
        <location evidence="1">Membrane</location>
    </subcellularLocation>
</comment>
<dbReference type="SMART" id="SM00213">
    <property type="entry name" value="UBQ"/>
    <property type="match status" value="1"/>
</dbReference>
<dbReference type="InterPro" id="IPR029071">
    <property type="entry name" value="Ubiquitin-like_domsf"/>
</dbReference>
<dbReference type="EMBL" id="JNBS01000947">
    <property type="protein sequence ID" value="OQS03259.1"/>
    <property type="molecule type" value="Genomic_DNA"/>
</dbReference>
<evidence type="ECO:0000256" key="5">
    <source>
        <dbReference type="SAM" id="MobiDB-lite"/>
    </source>
</evidence>
<dbReference type="PANTHER" id="PTHR47666">
    <property type="entry name" value="PROTEIN VASCULAR ASSOCIATED DEATH 1, CHLOROPLASTIC"/>
    <property type="match status" value="1"/>
</dbReference>
<feature type="compositionally biased region" description="Basic and acidic residues" evidence="5">
    <location>
        <begin position="209"/>
        <end position="220"/>
    </location>
</feature>
<feature type="compositionally biased region" description="Basic and acidic residues" evidence="5">
    <location>
        <begin position="230"/>
        <end position="242"/>
    </location>
</feature>
<feature type="compositionally biased region" description="Low complexity" evidence="5">
    <location>
        <begin position="615"/>
        <end position="626"/>
    </location>
</feature>
<dbReference type="InterPro" id="IPR006636">
    <property type="entry name" value="STI1_HS-bd"/>
</dbReference>
<feature type="region of interest" description="Disordered" evidence="5">
    <location>
        <begin position="1"/>
        <end position="281"/>
    </location>
</feature>
<dbReference type="InterPro" id="IPR018997">
    <property type="entry name" value="PUB_domain"/>
</dbReference>
<keyword evidence="3 6" id="KW-1133">Transmembrane helix</keyword>
<feature type="domain" description="PH" evidence="7">
    <location>
        <begin position="1533"/>
        <end position="1630"/>
    </location>
</feature>
<dbReference type="PROSITE" id="PS50053">
    <property type="entry name" value="UBIQUITIN_2"/>
    <property type="match status" value="1"/>
</dbReference>
<dbReference type="InterPro" id="IPR035892">
    <property type="entry name" value="C2_domain_sf"/>
</dbReference>
<dbReference type="SMART" id="SM00693">
    <property type="entry name" value="DysFN"/>
    <property type="match status" value="1"/>
</dbReference>
<feature type="region of interest" description="Disordered" evidence="5">
    <location>
        <begin position="1137"/>
        <end position="1161"/>
    </location>
</feature>
<feature type="compositionally biased region" description="Basic and acidic residues" evidence="5">
    <location>
        <begin position="1"/>
        <end position="20"/>
    </location>
</feature>
<sequence>MGCCFSKDDDGGFEAKEKLLPKGNADATRDLPLPGGGYKSPDVMVQTRSIPKPAPTVLPTQPQKEAFKPASPVPKPKEVPSMSSEQKVASPKAELPAKEPWKINETYEAPAEVAPKQSPSSSNSPKSKQVALDAPVHTPLQPEPSPPKTIVESAPSSLTRKKSLPVEYAEEKQLSPVAQSTSDKAPSPVARKSSLKDVQPASPTTEAPNDLKDSWTKVDSEVSPISRKNSTKEDISSRKDSDMTSSSSRKNSDSVVSRKSSLRSSDAKDEEDNGEEDATEENTYISILIQKSQTIMLYTMGRRHHDAMGLTRGHAGGIAMGAVFGMFWMRMMLAFSYIETCFFMILPVAFSMIVVAEQRSFGPYFDKALFKLQMSVSIAMASPVFSRKLSIPHVSLPDEVIEEPQLPSASSSPTGSPSSKPLVYRKSSAVSNTADLIATAQSSLFSGVGIDLKDHTISSVGGQSKPIYLQEVNSGYFVKVTEGRVRLTPRPDDSCLFIWVQGKTHHWGLLSLSSQKYLGQNIVSTMVVASRKLAGWEAFRVVQNADIPFFENNASCPIHLILCSARFGRGMWLSSRMKEGERILSLTRNFSSALCVKYATDLSAFKKSDNDPRPSRSSSASSSPVRQSFVGDSALQLSWLSSTSSPFFQSTSFATIMTQTLENLSLSTLSNSLVDAYDVMIPETINSWTGHPTFGNVRVVNYAVSPGTVDEYHACRLDNDVLSFKIRMQFNGFALGDNFTLEVEYLLSNSSVEGKGVTISCLKAVHWSKQTLFQRHIDTASRAAVLGSAQQLASLLVSRNHSSKVLWNLPTLFFCNIQQQFDRNQVEHVNLLEPISVPWKGPTFFENPTIQMVYSSLWPITPTQYYDWFVSDSSAFFRKVHEECHNVNVDMSPWTYHPTLGHLRKQTFTMPIEGLIGYMTTTVREYQWNTMDDGQLLRYGSKIFVGDLPDGQAFSVEVHYDVHLDVPTQTQCRLTCSSAIQWAHASKYKTSIEEAVKKALTETNERILNLVKSHIHEIEDVRDITWLPSQDERTANTVVGYKKYIQSSSFLLAIMGDHVNIKQVNGATHRVDIDIATATVHELKLKVQELLHCPPEAQRLIFQGRVLDDKATLTSYGLNSELIVHLAINTKLMASTPAAPSPAAPSIPTPSTPSVQPASSSQQHPIAAHLPLLKQTTAGITALTTIKKMAENIVNHPTEEKYRKIRLSNEALKRKVLDVPHGLACVQAMGFASGVEEGFLVLVPSAANWDQLIAAKRLIDAASIAPASPFTPSFTPSSAPGIDPLQNMQSMLQNPMFANMLQQDPNIQQMAQSNPMLRQALSNPALLQQSLSAIQNNPMMREQLNQMMANPQLAQQMMSNPLLAQQMMQQPFQQQNNPFQQPNNPFQQPNNPFQQPNTPFPSSESSVNNPFAASTSRPASVPSTTPAAPSNSSSTTTEEDEIAEAIARSLREIEIQCCFCTMTTSEVVMLATIGIASLLVLLRALFGPLWGELERNKSSAHLLGGRNSLLKWKQRIGKGVDKRVWKDVETLGEHVLDGYITVKKGASSKVWKKRWVMLDAYARVKCFSNAEAARRTSAPKHQFTVQQVQIELNRQYTLELRNTLGGTYYFQFEDDSTMNKWLLVLQTRAVQSTITGRIDPMDVHHEDHILAPKMLHSLKVIIDNYVVSTLKDTSMRQYFLVAKFKSELHDHSNVPVGQTNQQRVSESTKSVVWNEPLTWSFPDHECSACDECQSLGITGMFGGLPDILVIHVHEVTMRVKTTKIGRVTISLKELFGPSGVLKSSVEAKWPILSTTQKNQPKESILGTLNVKLEYSTERAVSESEEETIVPFLTSEPKDLELVGEFDLPTSITTFKEFVDTYYPSSDSLPPEGELSANPVWNTYWKDRGDSEIMMEAWEPSSSHGGCVRKVTFRSLTHAPIGPSSTMTTNTWHMSGYMPPGCGIEVPEGDELKLCVRVQLHDIPYGDCFTVEHVTEYEKTASGQLHVKIYLAIPFSKGCMFKSKIITQTKSTVAESYELFYRLLNELHGKSDDAPKENSVPEPHRLARLCSIIDEQVALEEIFENQRVHIFGKWEPNHLWPTDRPRFSNRNGDKEMSFDAVNPPNGWIWTSEWKVDTKYTDCDEEGWSYATDFPRFKSHLARGKSNAKKGGNSVRRRRWIRTMCVIPDN</sequence>
<dbReference type="SUPFAM" id="SSF50729">
    <property type="entry name" value="PH domain-like"/>
    <property type="match status" value="1"/>
</dbReference>
<dbReference type="GO" id="GO:0016020">
    <property type="term" value="C:membrane"/>
    <property type="evidence" value="ECO:0007669"/>
    <property type="project" value="UniProtKB-SubCell"/>
</dbReference>
<dbReference type="Pfam" id="PF09409">
    <property type="entry name" value="PUB"/>
    <property type="match status" value="1"/>
</dbReference>
<feature type="compositionally biased region" description="Polar residues" evidence="5">
    <location>
        <begin position="1402"/>
        <end position="1411"/>
    </location>
</feature>
<dbReference type="CDD" id="cd00821">
    <property type="entry name" value="PH"/>
    <property type="match status" value="1"/>
</dbReference>
<reference evidence="10 11" key="1">
    <citation type="journal article" date="2014" name="Genome Biol. Evol.">
        <title>The secreted proteins of Achlya hypogyna and Thraustotheca clavata identify the ancestral oomycete secretome and reveal gene acquisitions by horizontal gene transfer.</title>
        <authorList>
            <person name="Misner I."/>
            <person name="Blouin N."/>
            <person name="Leonard G."/>
            <person name="Richards T.A."/>
            <person name="Lane C.E."/>
        </authorList>
    </citation>
    <scope>NUCLEOTIDE SEQUENCE [LARGE SCALE GENOMIC DNA]</scope>
    <source>
        <strain evidence="10 11">ATCC 34112</strain>
    </source>
</reference>
<proteinExistence type="predicted"/>
<accession>A0A1V9ZZ66</accession>
<dbReference type="InterPro" id="IPR006614">
    <property type="entry name" value="Peroxin/Ferlin"/>
</dbReference>
<feature type="domain" description="Ubiquitin-like" evidence="8">
    <location>
        <begin position="1077"/>
        <end position="1129"/>
    </location>
</feature>
<feature type="region of interest" description="Disordered" evidence="5">
    <location>
        <begin position="1375"/>
        <end position="1441"/>
    </location>
</feature>
<feature type="domain" description="VASt" evidence="9">
    <location>
        <begin position="849"/>
        <end position="1019"/>
    </location>
</feature>
<name>A0A1V9ZZ66_9STRA</name>
<dbReference type="CDD" id="cd09212">
    <property type="entry name" value="PUB"/>
    <property type="match status" value="1"/>
</dbReference>
<dbReference type="InterPro" id="IPR000626">
    <property type="entry name" value="Ubiquitin-like_dom"/>
</dbReference>
<feature type="compositionally biased region" description="Low complexity" evidence="5">
    <location>
        <begin position="1412"/>
        <end position="1436"/>
    </location>
</feature>
<dbReference type="CDD" id="cd17039">
    <property type="entry name" value="Ubl_ubiquitin_like"/>
    <property type="match status" value="1"/>
</dbReference>
<dbReference type="InterPro" id="IPR011993">
    <property type="entry name" value="PH-like_dom_sf"/>
</dbReference>